<dbReference type="Proteomes" id="UP000431533">
    <property type="component" value="Unassembled WGS sequence"/>
</dbReference>
<dbReference type="GeneID" id="41982154"/>
<dbReference type="RefSeq" id="XP_031007345.1">
    <property type="nucleotide sequence ID" value="XM_031146934.1"/>
</dbReference>
<gene>
    <name evidence="1" type="ORF">LHYA1_G001956</name>
</gene>
<evidence type="ECO:0000313" key="1">
    <source>
        <dbReference type="EMBL" id="TVY28557.1"/>
    </source>
</evidence>
<sequence>MASIYNILVNLGNALFALYQYFYKTIFNALFKKSPRTINMAQQSTEATLYQPSVEDVLQVKQSLFKELRLPIELVEVVIDLAEYWPHTTSVTTNDADHPISVRSGAEFENRFLLRTFPLGYVPNGDNPTTLTGIGTHSDDHITLDKAVKSSNTPKPWPPSRDVQDDATKELLERWTAVSMSRGTPCRKIVFTLKSHDQGWGGNPADKGTYRGSYSWFDVGLERISASRAGKNAPLVYLNTKHQKGPKNPYPFLNSPPLTDTESQEKIIKATNPVICSLRTILPRTVPKGPSSEDYQFEHALLPQPNCLQRNLTAEGKTHEHVVTWSCDDNILPESVDGTELEKQGRGRETATGQFVKDMKVGDVVTIWAKARFPGWVNIVEQVKVEVYWAA</sequence>
<keyword evidence="2" id="KW-1185">Reference proteome</keyword>
<organism evidence="1 2">
    <name type="scientific">Lachnellula hyalina</name>
    <dbReference type="NCBI Taxonomy" id="1316788"/>
    <lineage>
        <taxon>Eukaryota</taxon>
        <taxon>Fungi</taxon>
        <taxon>Dikarya</taxon>
        <taxon>Ascomycota</taxon>
        <taxon>Pezizomycotina</taxon>
        <taxon>Leotiomycetes</taxon>
        <taxon>Helotiales</taxon>
        <taxon>Lachnaceae</taxon>
        <taxon>Lachnellula</taxon>
    </lineage>
</organism>
<accession>A0A8H8U062</accession>
<proteinExistence type="predicted"/>
<dbReference type="OrthoDB" id="66095at2759"/>
<evidence type="ECO:0000313" key="2">
    <source>
        <dbReference type="Proteomes" id="UP000431533"/>
    </source>
</evidence>
<protein>
    <submittedName>
        <fullName evidence="1">Uncharacterized protein</fullName>
    </submittedName>
</protein>
<dbReference type="EMBL" id="QGMH01000029">
    <property type="protein sequence ID" value="TVY28557.1"/>
    <property type="molecule type" value="Genomic_DNA"/>
</dbReference>
<name>A0A8H8U062_9HELO</name>
<reference evidence="1 2" key="1">
    <citation type="submission" date="2018-05" db="EMBL/GenBank/DDBJ databases">
        <title>Genome sequencing and assembly of the regulated plant pathogen Lachnellula willkommii and related sister species for the development of diagnostic species identification markers.</title>
        <authorList>
            <person name="Giroux E."/>
            <person name="Bilodeau G."/>
        </authorList>
    </citation>
    <scope>NUCLEOTIDE SEQUENCE [LARGE SCALE GENOMIC DNA]</scope>
    <source>
        <strain evidence="1 2">CBS 185.66</strain>
    </source>
</reference>
<dbReference type="AlphaFoldDB" id="A0A8H8U062"/>
<comment type="caution">
    <text evidence="1">The sequence shown here is derived from an EMBL/GenBank/DDBJ whole genome shotgun (WGS) entry which is preliminary data.</text>
</comment>